<protein>
    <submittedName>
        <fullName evidence="1">Uncharacterized protein LOC106126987</fullName>
    </submittedName>
</protein>
<dbReference type="RefSeq" id="XP_013180354.1">
    <property type="nucleotide sequence ID" value="XM_013324900.1"/>
</dbReference>
<organism evidence="1">
    <name type="scientific">Papilio xuthus</name>
    <name type="common">Asian swallowtail butterfly</name>
    <dbReference type="NCBI Taxonomy" id="66420"/>
    <lineage>
        <taxon>Eukaryota</taxon>
        <taxon>Metazoa</taxon>
        <taxon>Ecdysozoa</taxon>
        <taxon>Arthropoda</taxon>
        <taxon>Hexapoda</taxon>
        <taxon>Insecta</taxon>
        <taxon>Pterygota</taxon>
        <taxon>Neoptera</taxon>
        <taxon>Endopterygota</taxon>
        <taxon>Lepidoptera</taxon>
        <taxon>Glossata</taxon>
        <taxon>Ditrysia</taxon>
        <taxon>Papilionoidea</taxon>
        <taxon>Papilionidae</taxon>
        <taxon>Papilioninae</taxon>
        <taxon>Papilio</taxon>
    </lineage>
</organism>
<name>A0AAJ6ZW46_PAPXU</name>
<dbReference type="GeneID" id="106126987"/>
<sequence>MEADSTTYEYTYHEDTKVSDSLPFTICPGNYKLYQEFINDNGGKSLESQIVERLQEFGLLPNTVKCPSSNPDCKVVCKVARVIDRVQWVCGGCGKRQPIRIGSFFFKLQCSILQALQMTLAWCEDVDISVALQHFDVKPRVAISIYDRLDELAIKELNKQKLGGENCVVMAEMYPDCLNRLSPDTTDQPHVHRILMLADTKHISTYYRLHVIKGDPKHLHIGNTDDDEILKSEVEMVLSNMTEPGSMVVLGNNVPNIDGCVSYQNLVPHCDVDMQRFLSSRVWRQALTLCAASRELCGVDAGAGAGVGAAGGGTGAAGGGTGAAGLGTGAPACALAVQRYLDGSLYRLRYDDGFYDHMLKLISVEFTEKSASDISET</sequence>
<evidence type="ECO:0000313" key="1">
    <source>
        <dbReference type="RefSeq" id="XP_013180354.1"/>
    </source>
</evidence>
<dbReference type="KEGG" id="pxu:106126987"/>
<accession>A0AAJ6ZW46</accession>
<dbReference type="AlphaFoldDB" id="A0AAJ6ZW46"/>
<gene>
    <name evidence="1" type="primary">LOC106126987</name>
</gene>
<proteinExistence type="predicted"/>
<reference evidence="1" key="1">
    <citation type="submission" date="2025-08" db="UniProtKB">
        <authorList>
            <consortium name="RefSeq"/>
        </authorList>
    </citation>
    <scope>IDENTIFICATION</scope>
</reference>
<dbReference type="Proteomes" id="UP000694872">
    <property type="component" value="Unplaced"/>
</dbReference>